<evidence type="ECO:0000256" key="1">
    <source>
        <dbReference type="ARBA" id="ARBA00022801"/>
    </source>
</evidence>
<name>A0AA38LBL1_TAXCH</name>
<dbReference type="InterPro" id="IPR050542">
    <property type="entry name" value="Glycosyl_Hydrlase18_Chitinase"/>
</dbReference>
<gene>
    <name evidence="3" type="ORF">KI387_020582</name>
</gene>
<feature type="non-terminal residue" evidence="3">
    <location>
        <position position="137"/>
    </location>
</feature>
<reference evidence="3 4" key="1">
    <citation type="journal article" date="2021" name="Nat. Plants">
        <title>The Taxus genome provides insights into paclitaxel biosynthesis.</title>
        <authorList>
            <person name="Xiong X."/>
            <person name="Gou J."/>
            <person name="Liao Q."/>
            <person name="Li Y."/>
            <person name="Zhou Q."/>
            <person name="Bi G."/>
            <person name="Li C."/>
            <person name="Du R."/>
            <person name="Wang X."/>
            <person name="Sun T."/>
            <person name="Guo L."/>
            <person name="Liang H."/>
            <person name="Lu P."/>
            <person name="Wu Y."/>
            <person name="Zhang Z."/>
            <person name="Ro D.K."/>
            <person name="Shang Y."/>
            <person name="Huang S."/>
            <person name="Yan J."/>
        </authorList>
    </citation>
    <scope>NUCLEOTIDE SEQUENCE [LARGE SCALE GENOMIC DNA]</scope>
    <source>
        <strain evidence="3">Ta-2019</strain>
    </source>
</reference>
<dbReference type="EMBL" id="JAHRHJ020000004">
    <property type="protein sequence ID" value="KAH9318813.1"/>
    <property type="molecule type" value="Genomic_DNA"/>
</dbReference>
<dbReference type="Gene3D" id="3.20.20.80">
    <property type="entry name" value="Glycosidases"/>
    <property type="match status" value="1"/>
</dbReference>
<dbReference type="GO" id="GO:0004568">
    <property type="term" value="F:chitinase activity"/>
    <property type="evidence" value="ECO:0007669"/>
    <property type="project" value="TreeGrafter"/>
</dbReference>
<comment type="caution">
    <text evidence="3">The sequence shown here is derived from an EMBL/GenBank/DDBJ whole genome shotgun (WGS) entry which is preliminary data.</text>
</comment>
<protein>
    <submittedName>
        <fullName evidence="3">Uncharacterized protein</fullName>
    </submittedName>
</protein>
<dbReference type="SUPFAM" id="SSF51445">
    <property type="entry name" value="(Trans)glycosidases"/>
    <property type="match status" value="1"/>
</dbReference>
<evidence type="ECO:0000313" key="3">
    <source>
        <dbReference type="EMBL" id="KAH9318813.1"/>
    </source>
</evidence>
<evidence type="ECO:0000313" key="4">
    <source>
        <dbReference type="Proteomes" id="UP000824469"/>
    </source>
</evidence>
<dbReference type="Proteomes" id="UP000824469">
    <property type="component" value="Unassembled WGS sequence"/>
</dbReference>
<proteinExistence type="predicted"/>
<keyword evidence="4" id="KW-1185">Reference proteome</keyword>
<dbReference type="GO" id="GO:0005576">
    <property type="term" value="C:extracellular region"/>
    <property type="evidence" value="ECO:0007669"/>
    <property type="project" value="TreeGrafter"/>
</dbReference>
<dbReference type="PANTHER" id="PTHR45708">
    <property type="entry name" value="ENDOCHITINASE"/>
    <property type="match status" value="1"/>
</dbReference>
<dbReference type="PANTHER" id="PTHR45708:SF49">
    <property type="entry name" value="ENDOCHITINASE"/>
    <property type="match status" value="1"/>
</dbReference>
<sequence length="137" mass="15181">MVVMLMTNVKNVLFVEVGCSAKCGNVFDNKKNGILPCMSMWTSFFYVSKVEMCLHPQCPYPDASLGKALQTGLFDYVWIQFYNNYCQYSGGDASTLINLWKQWTTSILKTTRFFLGLPASTAAAGSGFIPAATLKSK</sequence>
<keyword evidence="1" id="KW-0378">Hydrolase</keyword>
<organism evidence="3 4">
    <name type="scientific">Taxus chinensis</name>
    <name type="common">Chinese yew</name>
    <name type="synonym">Taxus wallichiana var. chinensis</name>
    <dbReference type="NCBI Taxonomy" id="29808"/>
    <lineage>
        <taxon>Eukaryota</taxon>
        <taxon>Viridiplantae</taxon>
        <taxon>Streptophyta</taxon>
        <taxon>Embryophyta</taxon>
        <taxon>Tracheophyta</taxon>
        <taxon>Spermatophyta</taxon>
        <taxon>Pinopsida</taxon>
        <taxon>Pinidae</taxon>
        <taxon>Conifers II</taxon>
        <taxon>Cupressales</taxon>
        <taxon>Taxaceae</taxon>
        <taxon>Taxus</taxon>
    </lineage>
</organism>
<keyword evidence="2" id="KW-0326">Glycosidase</keyword>
<dbReference type="InterPro" id="IPR017853">
    <property type="entry name" value="GH"/>
</dbReference>
<dbReference type="AlphaFoldDB" id="A0AA38LBL1"/>
<accession>A0AA38LBL1</accession>
<evidence type="ECO:0000256" key="2">
    <source>
        <dbReference type="ARBA" id="ARBA00023295"/>
    </source>
</evidence>